<evidence type="ECO:0000313" key="1">
    <source>
        <dbReference type="EMBL" id="SNS90398.1"/>
    </source>
</evidence>
<dbReference type="RefSeq" id="WP_278277875.1">
    <property type="nucleotide sequence ID" value="NZ_FZOJ01000026.1"/>
</dbReference>
<reference evidence="1 2" key="1">
    <citation type="submission" date="2017-06" db="EMBL/GenBank/DDBJ databases">
        <authorList>
            <person name="Kim H.J."/>
            <person name="Triplett B.A."/>
        </authorList>
    </citation>
    <scope>NUCLEOTIDE SEQUENCE [LARGE SCALE GENOMIC DNA]</scope>
    <source>
        <strain evidence="1 2">SCA</strain>
    </source>
</reference>
<dbReference type="AlphaFoldDB" id="A0A239IAU2"/>
<protein>
    <submittedName>
        <fullName evidence="1">Uncharacterized protein</fullName>
    </submittedName>
</protein>
<keyword evidence="2" id="KW-1185">Reference proteome</keyword>
<sequence>MDFVNDFDKIIYDVSCVLGKYIDKGKYGIIDRGLPHQPRNLPA</sequence>
<gene>
    <name evidence="1" type="ORF">SAMN05446037_102655</name>
</gene>
<dbReference type="Proteomes" id="UP000198304">
    <property type="component" value="Unassembled WGS sequence"/>
</dbReference>
<evidence type="ECO:0000313" key="2">
    <source>
        <dbReference type="Proteomes" id="UP000198304"/>
    </source>
</evidence>
<name>A0A239IAU2_9FIRM</name>
<accession>A0A239IAU2</accession>
<proteinExistence type="predicted"/>
<organism evidence="1 2">
    <name type="scientific">Anaerovirgula multivorans</name>
    <dbReference type="NCBI Taxonomy" id="312168"/>
    <lineage>
        <taxon>Bacteria</taxon>
        <taxon>Bacillati</taxon>
        <taxon>Bacillota</taxon>
        <taxon>Clostridia</taxon>
        <taxon>Peptostreptococcales</taxon>
        <taxon>Natronincolaceae</taxon>
        <taxon>Anaerovirgula</taxon>
    </lineage>
</organism>
<dbReference type="EMBL" id="FZOJ01000026">
    <property type="protein sequence ID" value="SNS90398.1"/>
    <property type="molecule type" value="Genomic_DNA"/>
</dbReference>